<dbReference type="GO" id="GO:0016787">
    <property type="term" value="F:hydrolase activity"/>
    <property type="evidence" value="ECO:0007669"/>
    <property type="project" value="UniProtKB-KW"/>
</dbReference>
<organism evidence="9 10">
    <name type="scientific">Thiopseudomonas acetoxidans</name>
    <dbReference type="NCBI Taxonomy" id="3041622"/>
    <lineage>
        <taxon>Bacteria</taxon>
        <taxon>Pseudomonadati</taxon>
        <taxon>Pseudomonadota</taxon>
        <taxon>Gammaproteobacteria</taxon>
        <taxon>Pseudomonadales</taxon>
        <taxon>Pseudomonadaceae</taxon>
        <taxon>Thiopseudomonas</taxon>
    </lineage>
</organism>
<feature type="binding site" evidence="7">
    <location>
        <position position="239"/>
    </location>
    <ligand>
        <name>a divalent metal cation</name>
        <dbReference type="ChEBI" id="CHEBI:60240"/>
        <label>3</label>
    </ligand>
</feature>
<dbReference type="RefSeq" id="WP_289411545.1">
    <property type="nucleotide sequence ID" value="NZ_JAUCDY010000015.1"/>
</dbReference>
<evidence type="ECO:0000259" key="8">
    <source>
        <dbReference type="PROSITE" id="PS51462"/>
    </source>
</evidence>
<dbReference type="InterPro" id="IPR000086">
    <property type="entry name" value="NUDIX_hydrolase_dom"/>
</dbReference>
<feature type="binding site" evidence="7">
    <location>
        <begin position="212"/>
        <end position="219"/>
    </location>
    <ligand>
        <name>substrate</name>
    </ligand>
</feature>
<keyword evidence="2 7" id="KW-0479">Metal-binding</keyword>
<dbReference type="Gene3D" id="3.90.79.10">
    <property type="entry name" value="Nucleoside Triphosphate Pyrophosphohydrolase"/>
    <property type="match status" value="1"/>
</dbReference>
<feature type="binding site" evidence="7">
    <location>
        <position position="198"/>
    </location>
    <ligand>
        <name>a divalent metal cation</name>
        <dbReference type="ChEBI" id="CHEBI:60240"/>
        <label>1</label>
    </ligand>
</feature>
<gene>
    <name evidence="7 9" type="primary">nudC</name>
    <name evidence="9" type="ORF">QEZ41_10695</name>
</gene>
<feature type="binding site" evidence="7">
    <location>
        <position position="139"/>
    </location>
    <ligand>
        <name>Zn(2+)</name>
        <dbReference type="ChEBI" id="CHEBI:29105"/>
    </ligand>
</feature>
<comment type="catalytic activity">
    <reaction evidence="7">
        <text>NAD(+) + H2O = beta-nicotinamide D-ribonucleotide + AMP + 2 H(+)</text>
        <dbReference type="Rhea" id="RHEA:11800"/>
        <dbReference type="ChEBI" id="CHEBI:14649"/>
        <dbReference type="ChEBI" id="CHEBI:15377"/>
        <dbReference type="ChEBI" id="CHEBI:15378"/>
        <dbReference type="ChEBI" id="CHEBI:57540"/>
        <dbReference type="ChEBI" id="CHEBI:456215"/>
        <dbReference type="EC" id="3.6.1.22"/>
    </reaction>
</comment>
<dbReference type="PANTHER" id="PTHR42904:SF6">
    <property type="entry name" value="NAD-CAPPED RNA HYDROLASE NUDT12"/>
    <property type="match status" value="1"/>
</dbReference>
<comment type="catalytic activity">
    <reaction evidence="6">
        <text>a 5'-end NAD(+)-phospho-ribonucleoside in mRNA + H2O = a 5'-end phospho-adenosine-phospho-ribonucleoside in mRNA + beta-nicotinamide D-ribonucleotide + 2 H(+)</text>
        <dbReference type="Rhea" id="RHEA:60876"/>
        <dbReference type="Rhea" id="RHEA-COMP:15698"/>
        <dbReference type="Rhea" id="RHEA-COMP:15719"/>
        <dbReference type="ChEBI" id="CHEBI:14649"/>
        <dbReference type="ChEBI" id="CHEBI:15377"/>
        <dbReference type="ChEBI" id="CHEBI:15378"/>
        <dbReference type="ChEBI" id="CHEBI:144029"/>
        <dbReference type="ChEBI" id="CHEBI:144051"/>
    </reaction>
    <physiologicalReaction direction="left-to-right" evidence="6">
        <dbReference type="Rhea" id="RHEA:60877"/>
    </physiologicalReaction>
</comment>
<feature type="binding site" evidence="7">
    <location>
        <position position="136"/>
    </location>
    <ligand>
        <name>Zn(2+)</name>
        <dbReference type="ChEBI" id="CHEBI:29105"/>
    </ligand>
</feature>
<evidence type="ECO:0000256" key="4">
    <source>
        <dbReference type="ARBA" id="ARBA00022842"/>
    </source>
</evidence>
<dbReference type="EMBL" id="JAUCDY010000015">
    <property type="protein sequence ID" value="MDM7858731.1"/>
    <property type="molecule type" value="Genomic_DNA"/>
</dbReference>
<evidence type="ECO:0000256" key="7">
    <source>
        <dbReference type="HAMAP-Rule" id="MF_00297"/>
    </source>
</evidence>
<dbReference type="Pfam" id="PF09296">
    <property type="entry name" value="NUDIX-like"/>
    <property type="match status" value="1"/>
</dbReference>
<dbReference type="Gene3D" id="3.90.79.20">
    <property type="match status" value="1"/>
</dbReference>
<name>A0ABT7SRB3_9GAMM</name>
<keyword evidence="7" id="KW-0862">Zinc</keyword>
<feature type="binding site" evidence="7">
    <location>
        <position position="194"/>
    </location>
    <ligand>
        <name>a divalent metal cation</name>
        <dbReference type="ChEBI" id="CHEBI:60240"/>
        <label>2</label>
    </ligand>
</feature>
<evidence type="ECO:0000256" key="5">
    <source>
        <dbReference type="ARBA" id="ARBA00023027"/>
    </source>
</evidence>
<dbReference type="PROSITE" id="PS51462">
    <property type="entry name" value="NUDIX"/>
    <property type="match status" value="1"/>
</dbReference>
<reference evidence="9 10" key="1">
    <citation type="submission" date="2023-06" db="EMBL/GenBank/DDBJ databases">
        <title>Thiopseudomonas sp. CY1220 draft genome sequence.</title>
        <authorList>
            <person name="Zhao G."/>
            <person name="An M."/>
        </authorList>
    </citation>
    <scope>NUCLEOTIDE SEQUENCE [LARGE SCALE GENOMIC DNA]</scope>
    <source>
        <strain evidence="9 10">CY1220</strain>
    </source>
</reference>
<feature type="binding site" evidence="7">
    <location>
        <position position="118"/>
    </location>
    <ligand>
        <name>Zn(2+)</name>
        <dbReference type="ChEBI" id="CHEBI:29105"/>
    </ligand>
</feature>
<comment type="caution">
    <text evidence="9">The sequence shown here is derived from an EMBL/GenBank/DDBJ whole genome shotgun (WGS) entry which is preliminary data.</text>
</comment>
<evidence type="ECO:0000313" key="10">
    <source>
        <dbReference type="Proteomes" id="UP001241056"/>
    </source>
</evidence>
<accession>A0ABT7SRB3</accession>
<sequence>MSHYQHWRSAMPPLDLPDGLAVAHYKQGFVHDRTTQAVIFSRTELKHIFADRILDEQAIGYWHDKPVYLLELDNEELPDSKFDWITVRHFMLQGETALVKLLGFASQVGTWAREHRYCGSCGRSMQSSLAHRMRYCKPCGVQSYPRLAPCMIVLVSRGDEILLARAPRFVPGMYSTLAGFAEPGETIEECVHREVMEETSLKIHQLKYITSQNWPFPHSMMFGFHAEYLSGEIVPELDEIEDAQWFNIHQLPQLPMSGSIARYLIELHLYQRLGGSEPVLPN</sequence>
<dbReference type="Proteomes" id="UP001241056">
    <property type="component" value="Unassembled WGS sequence"/>
</dbReference>
<comment type="catalytic activity">
    <reaction evidence="7">
        <text>NADH + H2O = reduced beta-nicotinamide D-ribonucleotide + AMP + 2 H(+)</text>
        <dbReference type="Rhea" id="RHEA:48868"/>
        <dbReference type="ChEBI" id="CHEBI:15377"/>
        <dbReference type="ChEBI" id="CHEBI:15378"/>
        <dbReference type="ChEBI" id="CHEBI:57945"/>
        <dbReference type="ChEBI" id="CHEBI:90832"/>
        <dbReference type="ChEBI" id="CHEBI:456215"/>
        <dbReference type="EC" id="3.6.1.22"/>
    </reaction>
</comment>
<dbReference type="InterPro" id="IPR015797">
    <property type="entry name" value="NUDIX_hydrolase-like_dom_sf"/>
</dbReference>
<comment type="cofactor">
    <cofactor evidence="7">
        <name>Mg(2+)</name>
        <dbReference type="ChEBI" id="CHEBI:18420"/>
    </cofactor>
    <cofactor evidence="7">
        <name>Mn(2+)</name>
        <dbReference type="ChEBI" id="CHEBI:29035"/>
    </cofactor>
    <text evidence="7">Divalent metal cations. Mg(2+) or Mn(2+).</text>
</comment>
<comment type="subunit">
    <text evidence="7">Homodimer.</text>
</comment>
<keyword evidence="3 7" id="KW-0378">Hydrolase</keyword>
<feature type="binding site" evidence="7">
    <location>
        <position position="198"/>
    </location>
    <ligand>
        <name>a divalent metal cation</name>
        <dbReference type="ChEBI" id="CHEBI:60240"/>
        <label>3</label>
    </ligand>
</feature>
<dbReference type="InterPro" id="IPR015375">
    <property type="entry name" value="NADH_PPase-like_N"/>
</dbReference>
<feature type="binding site" evidence="7">
    <location>
        <position position="144"/>
    </location>
    <ligand>
        <name>substrate</name>
    </ligand>
</feature>
<dbReference type="InterPro" id="IPR050241">
    <property type="entry name" value="NAD-cap_RNA_hydrolase_NudC"/>
</dbReference>
<feature type="binding site" evidence="7">
    <location>
        <position position="88"/>
    </location>
    <ligand>
        <name>substrate</name>
    </ligand>
</feature>
<dbReference type="InterPro" id="IPR049734">
    <property type="entry name" value="NudC-like_C"/>
</dbReference>
<dbReference type="EC" id="3.6.1.22" evidence="7"/>
<dbReference type="InterPro" id="IPR022925">
    <property type="entry name" value="RNA_Hydrolase_NudC"/>
</dbReference>
<proteinExistence type="inferred from homology"/>
<feature type="binding site" evidence="7">
    <location>
        <position position="178"/>
    </location>
    <ligand>
        <name>a divalent metal cation</name>
        <dbReference type="ChEBI" id="CHEBI:60240"/>
        <label>1</label>
    </ligand>
</feature>
<comment type="cofactor">
    <cofactor evidence="7">
        <name>Zn(2+)</name>
        <dbReference type="ChEBI" id="CHEBI:29105"/>
    </cofactor>
    <text evidence="7">Binds 1 zinc ion per subunit.</text>
</comment>
<dbReference type="Pfam" id="PF00293">
    <property type="entry name" value="NUDIX"/>
    <property type="match status" value="1"/>
</dbReference>
<dbReference type="SUPFAM" id="SSF55811">
    <property type="entry name" value="Nudix"/>
    <property type="match status" value="2"/>
</dbReference>
<evidence type="ECO:0000256" key="1">
    <source>
        <dbReference type="ARBA" id="ARBA00009595"/>
    </source>
</evidence>
<evidence type="ECO:0000256" key="2">
    <source>
        <dbReference type="ARBA" id="ARBA00022723"/>
    </source>
</evidence>
<evidence type="ECO:0000313" key="9">
    <source>
        <dbReference type="EMBL" id="MDM7858731.1"/>
    </source>
</evidence>
<dbReference type="CDD" id="cd03429">
    <property type="entry name" value="NUDIX_NADH_pyrophosphatase_Nudt13"/>
    <property type="match status" value="1"/>
</dbReference>
<comment type="function">
    <text evidence="7">mRNA decapping enzyme that specifically removes the nicotinamide adenine dinucleotide (NAD) cap from a subset of mRNAs by hydrolyzing the diphosphate linkage to produce nicotinamide mononucleotide (NMN) and 5' monophosphate mRNA. The NAD-cap is present at the 5'-end of some mRNAs and stabilizes RNA against 5'-processing. Has preference for mRNAs with a 5'-end purine. Catalyzes the hydrolysis of a broad range of dinucleotide pyrophosphates.</text>
</comment>
<evidence type="ECO:0000256" key="3">
    <source>
        <dbReference type="ARBA" id="ARBA00022801"/>
    </source>
</evidence>
<dbReference type="EC" id="3.6.1.-" evidence="7"/>
<keyword evidence="10" id="KW-1185">Reference proteome</keyword>
<dbReference type="PANTHER" id="PTHR42904">
    <property type="entry name" value="NUDIX HYDROLASE, NUDC SUBFAMILY"/>
    <property type="match status" value="1"/>
</dbReference>
<feature type="binding site" evidence="7">
    <location>
        <position position="239"/>
    </location>
    <ligand>
        <name>a divalent metal cation</name>
        <dbReference type="ChEBI" id="CHEBI:60240"/>
        <label>1</label>
    </ligand>
</feature>
<feature type="binding site" evidence="7">
    <location>
        <position position="121"/>
    </location>
    <ligand>
        <name>Zn(2+)</name>
        <dbReference type="ChEBI" id="CHEBI:29105"/>
    </ligand>
</feature>
<keyword evidence="5 7" id="KW-0520">NAD</keyword>
<keyword evidence="4 7" id="KW-0460">Magnesium</keyword>
<protein>
    <recommendedName>
        <fullName evidence="7">NAD-capped RNA hydrolase NudC</fullName>
        <shortName evidence="7">DeNADding enzyme NudC</shortName>
        <ecNumber evidence="7">3.6.1.-</ecNumber>
    </recommendedName>
    <alternativeName>
        <fullName evidence="7">NADH pyrophosphatase</fullName>
        <ecNumber evidence="7">3.6.1.22</ecNumber>
    </alternativeName>
</protein>
<dbReference type="NCBIfam" id="NF001299">
    <property type="entry name" value="PRK00241.1"/>
    <property type="match status" value="1"/>
</dbReference>
<feature type="domain" description="Nudix hydrolase" evidence="8">
    <location>
        <begin position="145"/>
        <end position="268"/>
    </location>
</feature>
<comment type="caution">
    <text evidence="7">Lacks conserved residue(s) required for the propagation of feature annotation.</text>
</comment>
<feature type="short sequence motif" description="Nudix box" evidence="7">
    <location>
        <begin position="179"/>
        <end position="200"/>
    </location>
</feature>
<keyword evidence="7" id="KW-0464">Manganese</keyword>
<evidence type="ECO:0000256" key="6">
    <source>
        <dbReference type="ARBA" id="ARBA00023679"/>
    </source>
</evidence>
<dbReference type="HAMAP" id="MF_00297">
    <property type="entry name" value="Nudix_NudC"/>
    <property type="match status" value="1"/>
</dbReference>
<feature type="binding site" evidence="7">
    <location>
        <position position="194"/>
    </location>
    <ligand>
        <name>a divalent metal cation</name>
        <dbReference type="ChEBI" id="CHEBI:60240"/>
        <label>3</label>
    </ligand>
</feature>
<comment type="similarity">
    <text evidence="1 7">Belongs to the Nudix hydrolase family. NudC subfamily.</text>
</comment>
<feature type="binding site" evidence="7">
    <location>
        <position position="261"/>
    </location>
    <ligand>
        <name>substrate</name>
    </ligand>
</feature>